<evidence type="ECO:0000256" key="1">
    <source>
        <dbReference type="ARBA" id="ARBA00004496"/>
    </source>
</evidence>
<dbReference type="GO" id="GO:0004826">
    <property type="term" value="F:phenylalanine-tRNA ligase activity"/>
    <property type="evidence" value="ECO:0007669"/>
    <property type="project" value="UniProtKB-UniRule"/>
</dbReference>
<dbReference type="Proteomes" id="UP000469346">
    <property type="component" value="Unassembled WGS sequence"/>
</dbReference>
<dbReference type="SUPFAM" id="SSF55681">
    <property type="entry name" value="Class II aaRS and biotin synthetases"/>
    <property type="match status" value="1"/>
</dbReference>
<evidence type="ECO:0000256" key="12">
    <source>
        <dbReference type="ARBA" id="ARBA00049255"/>
    </source>
</evidence>
<dbReference type="SUPFAM" id="SSF46589">
    <property type="entry name" value="tRNA-binding arm"/>
    <property type="match status" value="1"/>
</dbReference>
<dbReference type="Gene3D" id="3.30.930.10">
    <property type="entry name" value="Bira Bifunctional Protein, Domain 2"/>
    <property type="match status" value="1"/>
</dbReference>
<sequence length="339" mass="38073">MRERLGEIRRAALAAVQDARTPEDLEAVRVRYLGRKGELTRLLKGLGALPPEERPAAGREANLLKKDIETALRDREAELAAAAPAAADRLRGGVDPTLPGRRPHLGRLHPITQVMAEICAIFSEMGFAVEEGPEVELDSYNFEALNIPPDHPARDMQDTFYVDDDVLLRTHTSPIQIRTMERRRPPLRIIAPGKVYRCDSDVTHTPMFHQVEGLMVDRAVSFADLKGTLTHFLHRVFDPATEVRFRPSFFPFTEPSAEVDIQCVMCRGKGCRVCSQTGWLEILGAGLVHPAVFRNVGYDPEEVSGYAFGLGVERIAMLKFGIDDIRLFYDNDVRFLHQF</sequence>
<name>A0A6N9TNC3_DISTH</name>
<dbReference type="RefSeq" id="WP_163297416.1">
    <property type="nucleotide sequence ID" value="NZ_JAAGRR010000001.1"/>
</dbReference>
<dbReference type="GO" id="GO:0005737">
    <property type="term" value="C:cytoplasm"/>
    <property type="evidence" value="ECO:0007669"/>
    <property type="project" value="UniProtKB-SubCell"/>
</dbReference>
<evidence type="ECO:0000256" key="10">
    <source>
        <dbReference type="ARBA" id="ARBA00022917"/>
    </source>
</evidence>
<dbReference type="PANTHER" id="PTHR11538">
    <property type="entry name" value="PHENYLALANYL-TRNA SYNTHETASE"/>
    <property type="match status" value="1"/>
</dbReference>
<comment type="cofactor">
    <cofactor evidence="13">
        <name>Mg(2+)</name>
        <dbReference type="ChEBI" id="CHEBI:18420"/>
    </cofactor>
    <text evidence="13">Binds 2 magnesium ions per tetramer.</text>
</comment>
<dbReference type="Pfam" id="PF01409">
    <property type="entry name" value="tRNA-synt_2d"/>
    <property type="match status" value="1"/>
</dbReference>
<dbReference type="InterPro" id="IPR002319">
    <property type="entry name" value="Phenylalanyl-tRNA_Synthase"/>
</dbReference>
<keyword evidence="6 13" id="KW-0479">Metal-binding</keyword>
<accession>A0A6N9TNC3</accession>
<dbReference type="Pfam" id="PF02912">
    <property type="entry name" value="Phe_tRNA-synt_N"/>
    <property type="match status" value="1"/>
</dbReference>
<dbReference type="GO" id="GO:0000287">
    <property type="term" value="F:magnesium ion binding"/>
    <property type="evidence" value="ECO:0007669"/>
    <property type="project" value="UniProtKB-UniRule"/>
</dbReference>
<comment type="catalytic activity">
    <reaction evidence="12 13">
        <text>tRNA(Phe) + L-phenylalanine + ATP = L-phenylalanyl-tRNA(Phe) + AMP + diphosphate + H(+)</text>
        <dbReference type="Rhea" id="RHEA:19413"/>
        <dbReference type="Rhea" id="RHEA-COMP:9668"/>
        <dbReference type="Rhea" id="RHEA-COMP:9699"/>
        <dbReference type="ChEBI" id="CHEBI:15378"/>
        <dbReference type="ChEBI" id="CHEBI:30616"/>
        <dbReference type="ChEBI" id="CHEBI:33019"/>
        <dbReference type="ChEBI" id="CHEBI:58095"/>
        <dbReference type="ChEBI" id="CHEBI:78442"/>
        <dbReference type="ChEBI" id="CHEBI:78531"/>
        <dbReference type="ChEBI" id="CHEBI:456215"/>
        <dbReference type="EC" id="6.1.1.20"/>
    </reaction>
</comment>
<evidence type="ECO:0000256" key="8">
    <source>
        <dbReference type="ARBA" id="ARBA00022840"/>
    </source>
</evidence>
<evidence type="ECO:0000256" key="5">
    <source>
        <dbReference type="ARBA" id="ARBA00022598"/>
    </source>
</evidence>
<comment type="caution">
    <text evidence="15">The sequence shown here is derived from an EMBL/GenBank/DDBJ whole genome shotgun (WGS) entry which is preliminary data.</text>
</comment>
<feature type="binding site" evidence="13">
    <location>
        <position position="254"/>
    </location>
    <ligand>
        <name>Mg(2+)</name>
        <dbReference type="ChEBI" id="CHEBI:18420"/>
        <note>shared with beta subunit</note>
    </ligand>
</feature>
<comment type="subcellular location">
    <subcellularLocation>
        <location evidence="1 13">Cytoplasm</location>
    </subcellularLocation>
</comment>
<evidence type="ECO:0000256" key="7">
    <source>
        <dbReference type="ARBA" id="ARBA00022741"/>
    </source>
</evidence>
<evidence type="ECO:0000256" key="11">
    <source>
        <dbReference type="ARBA" id="ARBA00023146"/>
    </source>
</evidence>
<evidence type="ECO:0000259" key="14">
    <source>
        <dbReference type="PROSITE" id="PS50862"/>
    </source>
</evidence>
<dbReference type="AlphaFoldDB" id="A0A6N9TNC3"/>
<dbReference type="EC" id="6.1.1.20" evidence="13"/>
<keyword evidence="11 13" id="KW-0030">Aminoacyl-tRNA synthetase</keyword>
<gene>
    <name evidence="13 15" type="primary">pheS</name>
    <name evidence="15" type="ORF">G3N55_00265</name>
</gene>
<keyword evidence="16" id="KW-1185">Reference proteome</keyword>
<dbReference type="GO" id="GO:0005524">
    <property type="term" value="F:ATP binding"/>
    <property type="evidence" value="ECO:0007669"/>
    <property type="project" value="UniProtKB-UniRule"/>
</dbReference>
<keyword evidence="9 13" id="KW-0460">Magnesium</keyword>
<evidence type="ECO:0000256" key="13">
    <source>
        <dbReference type="HAMAP-Rule" id="MF_00281"/>
    </source>
</evidence>
<evidence type="ECO:0000256" key="3">
    <source>
        <dbReference type="ARBA" id="ARBA00011209"/>
    </source>
</evidence>
<dbReference type="InterPro" id="IPR010978">
    <property type="entry name" value="tRNA-bd_arm"/>
</dbReference>
<evidence type="ECO:0000313" key="16">
    <source>
        <dbReference type="Proteomes" id="UP000469346"/>
    </source>
</evidence>
<keyword evidence="10 13" id="KW-0648">Protein biosynthesis</keyword>
<keyword evidence="7 13" id="KW-0547">Nucleotide-binding</keyword>
<keyword evidence="8 13" id="KW-0067">ATP-binding</keyword>
<evidence type="ECO:0000256" key="9">
    <source>
        <dbReference type="ARBA" id="ARBA00022842"/>
    </source>
</evidence>
<dbReference type="InterPro" id="IPR022911">
    <property type="entry name" value="Phe_tRNA_ligase_alpha1_bac"/>
</dbReference>
<comment type="subunit">
    <text evidence="3 13">Tetramer of two alpha and two beta subunits.</text>
</comment>
<dbReference type="EMBL" id="JAAGRR010000001">
    <property type="protein sequence ID" value="NDY41284.1"/>
    <property type="molecule type" value="Genomic_DNA"/>
</dbReference>
<keyword evidence="5 13" id="KW-0436">Ligase</keyword>
<dbReference type="HAMAP" id="MF_00281">
    <property type="entry name" value="Phe_tRNA_synth_alpha1"/>
    <property type="match status" value="1"/>
</dbReference>
<dbReference type="PROSITE" id="PS50862">
    <property type="entry name" value="AA_TRNA_LIGASE_II"/>
    <property type="match status" value="1"/>
</dbReference>
<dbReference type="CDD" id="cd00496">
    <property type="entry name" value="PheRS_alpha_core"/>
    <property type="match status" value="1"/>
</dbReference>
<dbReference type="NCBIfam" id="TIGR00468">
    <property type="entry name" value="pheS"/>
    <property type="match status" value="1"/>
</dbReference>
<dbReference type="InterPro" id="IPR004529">
    <property type="entry name" value="Phe-tRNA-synth_IIc_asu"/>
</dbReference>
<keyword evidence="4 13" id="KW-0963">Cytoplasm</keyword>
<dbReference type="FunFam" id="3.30.930.10:FF:000003">
    <property type="entry name" value="Phenylalanine--tRNA ligase alpha subunit"/>
    <property type="match status" value="1"/>
</dbReference>
<organism evidence="15 16">
    <name type="scientific">Dissulfurirhabdus thermomarina</name>
    <dbReference type="NCBI Taxonomy" id="1765737"/>
    <lineage>
        <taxon>Bacteria</taxon>
        <taxon>Deltaproteobacteria</taxon>
        <taxon>Dissulfurirhabdaceae</taxon>
        <taxon>Dissulfurirhabdus</taxon>
    </lineage>
</organism>
<comment type="similarity">
    <text evidence="2 13">Belongs to the class-II aminoacyl-tRNA synthetase family. Phe-tRNA synthetase alpha subunit type 1 subfamily.</text>
</comment>
<dbReference type="InterPro" id="IPR004188">
    <property type="entry name" value="Phe-tRNA_ligase_II_N"/>
</dbReference>
<feature type="domain" description="Aminoacyl-transfer RNA synthetases class-II family profile" evidence="14">
    <location>
        <begin position="121"/>
        <end position="318"/>
    </location>
</feature>
<evidence type="ECO:0000256" key="4">
    <source>
        <dbReference type="ARBA" id="ARBA00022490"/>
    </source>
</evidence>
<dbReference type="GO" id="GO:0006432">
    <property type="term" value="P:phenylalanyl-tRNA aminoacylation"/>
    <property type="evidence" value="ECO:0007669"/>
    <property type="project" value="UniProtKB-UniRule"/>
</dbReference>
<evidence type="ECO:0000313" key="15">
    <source>
        <dbReference type="EMBL" id="NDY41284.1"/>
    </source>
</evidence>
<reference evidence="15 16" key="1">
    <citation type="submission" date="2020-02" db="EMBL/GenBank/DDBJ databases">
        <title>Comparative genomics of sulfur disproportionating microorganisms.</title>
        <authorList>
            <person name="Ward L.M."/>
            <person name="Bertran E."/>
            <person name="Johnston D.T."/>
        </authorList>
    </citation>
    <scope>NUCLEOTIDE SEQUENCE [LARGE SCALE GENOMIC DNA]</scope>
    <source>
        <strain evidence="15 16">DSM 100025</strain>
    </source>
</reference>
<dbReference type="InterPro" id="IPR006195">
    <property type="entry name" value="aa-tRNA-synth_II"/>
</dbReference>
<dbReference type="InterPro" id="IPR045864">
    <property type="entry name" value="aa-tRNA-synth_II/BPL/LPL"/>
</dbReference>
<dbReference type="PANTHER" id="PTHR11538:SF41">
    <property type="entry name" value="PHENYLALANINE--TRNA LIGASE, MITOCHONDRIAL"/>
    <property type="match status" value="1"/>
</dbReference>
<evidence type="ECO:0000256" key="6">
    <source>
        <dbReference type="ARBA" id="ARBA00022723"/>
    </source>
</evidence>
<proteinExistence type="inferred from homology"/>
<protein>
    <recommendedName>
        <fullName evidence="13">Phenylalanine--tRNA ligase alpha subunit</fullName>
        <ecNumber evidence="13">6.1.1.20</ecNumber>
    </recommendedName>
    <alternativeName>
        <fullName evidence="13">Phenylalanyl-tRNA synthetase alpha subunit</fullName>
        <shortName evidence="13">PheRS</shortName>
    </alternativeName>
</protein>
<evidence type="ECO:0000256" key="2">
    <source>
        <dbReference type="ARBA" id="ARBA00010207"/>
    </source>
</evidence>
<dbReference type="GO" id="GO:0000049">
    <property type="term" value="F:tRNA binding"/>
    <property type="evidence" value="ECO:0007669"/>
    <property type="project" value="InterPro"/>
</dbReference>